<evidence type="ECO:0000313" key="3">
    <source>
        <dbReference type="Proteomes" id="UP001409291"/>
    </source>
</evidence>
<dbReference type="InterPro" id="IPR052189">
    <property type="entry name" value="L-asp_N-monooxygenase_NS-form"/>
</dbReference>
<organism evidence="2 3">
    <name type="scientific">Sphingobacterium kitahiroshimense</name>
    <dbReference type="NCBI Taxonomy" id="470446"/>
    <lineage>
        <taxon>Bacteria</taxon>
        <taxon>Pseudomonadati</taxon>
        <taxon>Bacteroidota</taxon>
        <taxon>Sphingobacteriia</taxon>
        <taxon>Sphingobacteriales</taxon>
        <taxon>Sphingobacteriaceae</taxon>
        <taxon>Sphingobacterium</taxon>
    </lineage>
</organism>
<gene>
    <name evidence="2" type="ORF">ABE541_20420</name>
</gene>
<protein>
    <submittedName>
        <fullName evidence="2">FAD/NAD(P)-binding protein</fullName>
    </submittedName>
</protein>
<dbReference type="Gene3D" id="3.50.50.60">
    <property type="entry name" value="FAD/NAD(P)-binding domain"/>
    <property type="match status" value="1"/>
</dbReference>
<dbReference type="InterPro" id="IPR038732">
    <property type="entry name" value="HpyO/CreE_NAD-binding"/>
</dbReference>
<name>A0ABV0BYK9_9SPHI</name>
<accession>A0ABV0BYK9</accession>
<feature type="domain" description="FAD-dependent urate hydroxylase HpyO/Asp monooxygenase CreE-like FAD/NAD(P)-binding" evidence="1">
    <location>
        <begin position="10"/>
        <end position="170"/>
    </location>
</feature>
<evidence type="ECO:0000313" key="2">
    <source>
        <dbReference type="EMBL" id="MEN5379645.1"/>
    </source>
</evidence>
<evidence type="ECO:0000259" key="1">
    <source>
        <dbReference type="Pfam" id="PF13454"/>
    </source>
</evidence>
<sequence length="570" mass="65422">MDNQKLSSIALIGGGPAALFMLKEIVNQNLAVEHISIFEKNERLGVGMPYGKYGARKEHLANVSANEIPALIDDVPTYLSRYTGTDFPDYYAHGKSNPYQVLPRLLLGDYLENQFHQYIALAIKRKIKVEVFTETEVIDLVYDRANEFYSVFTATDDEYEAEMVVICTGHYWPETFEGKIKGWYDSPYPPTKFDQMTNFPVAIKGASLTAVDAVKTLSRLNGRYIVENDQVSYVLHEESPNFSIHLFSTGGYLPALRFHSEEEPYALSWSMTLDEIYEYKEKNDGFVDLDYVFERNFKCPLQKSDPAFYEKIKEMTIEEFVEEMLRIRNELDSFTLFRAEYLEAKKSIDRRQSISWKEKLAAFSYAMNYPAKHFSAEDMLRLRRVLMPLISVIIASLPQESYREIIALYEAGVIDHIQVDKASQVDPHHDFGAIYSYMDTEGKQKKTHYQLYVDGTGQQPLEFNDMPFEGIKNEGLISTGYLNFKNRAEGEKYFNEKGYHVKTSTNNFYMQVKGLSINDHFQALDAFGSATKNLFIMAVPFIGGLNPDYSGLDFCDTASERIVKFIKNKG</sequence>
<proteinExistence type="predicted"/>
<dbReference type="InterPro" id="IPR036188">
    <property type="entry name" value="FAD/NAD-bd_sf"/>
</dbReference>
<dbReference type="Pfam" id="PF13454">
    <property type="entry name" value="NAD_binding_9"/>
    <property type="match status" value="1"/>
</dbReference>
<dbReference type="SUPFAM" id="SSF51905">
    <property type="entry name" value="FAD/NAD(P)-binding domain"/>
    <property type="match status" value="1"/>
</dbReference>
<comment type="caution">
    <text evidence="2">The sequence shown here is derived from an EMBL/GenBank/DDBJ whole genome shotgun (WGS) entry which is preliminary data.</text>
</comment>
<dbReference type="PANTHER" id="PTHR40254">
    <property type="entry name" value="BLR0577 PROTEIN"/>
    <property type="match status" value="1"/>
</dbReference>
<dbReference type="Proteomes" id="UP001409291">
    <property type="component" value="Unassembled WGS sequence"/>
</dbReference>
<dbReference type="EMBL" id="JBDJNQ010000011">
    <property type="protein sequence ID" value="MEN5379645.1"/>
    <property type="molecule type" value="Genomic_DNA"/>
</dbReference>
<dbReference type="PANTHER" id="PTHR40254:SF1">
    <property type="entry name" value="BLR0577 PROTEIN"/>
    <property type="match status" value="1"/>
</dbReference>
<reference evidence="2 3" key="1">
    <citation type="submission" date="2024-04" db="EMBL/GenBank/DDBJ databases">
        <title>WGS of bacteria from Torrens River.</title>
        <authorList>
            <person name="Wyrsch E.R."/>
            <person name="Drigo B."/>
        </authorList>
    </citation>
    <scope>NUCLEOTIDE SEQUENCE [LARGE SCALE GENOMIC DNA]</scope>
    <source>
        <strain evidence="2 3">TWI391</strain>
    </source>
</reference>
<keyword evidence="3" id="KW-1185">Reference proteome</keyword>
<dbReference type="RefSeq" id="WP_346582505.1">
    <property type="nucleotide sequence ID" value="NZ_JBDJNQ010000011.1"/>
</dbReference>